<dbReference type="Gene3D" id="1.25.40.10">
    <property type="entry name" value="Tetratricopeptide repeat domain"/>
    <property type="match status" value="2"/>
</dbReference>
<organism evidence="1 2">
    <name type="scientific">Nocardiopsis flavescens</name>
    <dbReference type="NCBI Taxonomy" id="758803"/>
    <lineage>
        <taxon>Bacteria</taxon>
        <taxon>Bacillati</taxon>
        <taxon>Actinomycetota</taxon>
        <taxon>Actinomycetes</taxon>
        <taxon>Streptosporangiales</taxon>
        <taxon>Nocardiopsidaceae</taxon>
        <taxon>Nocardiopsis</taxon>
    </lineage>
</organism>
<dbReference type="AlphaFoldDB" id="A0A1M6HDC6"/>
<evidence type="ECO:0000313" key="2">
    <source>
        <dbReference type="Proteomes" id="UP000184452"/>
    </source>
</evidence>
<sequence>MTASRPGDDVPIEYGVFFGEPFDEWLARAGTLLELRRPREARDILDRLLALADGLDPSPAVDLLRGALLSDLGRARTGLADLAGAAADLDRALALLRPLGPHATGRTARPAWAGLLVHALIERAENARRLGDADTAAVLLDEAAVRADDSATPEVHRAETAGGRALLLVTRGEWGAAEELYRAALAATDPELHPVPYLLAGLADLLAETGRTDEAEDLLARAAERFRALGGEPASLDGGRAHLALLRGDTEEAERLYLRASVAFEREGDPVSLAACEQVRAVLARMRGSADTAEALAAASRARFEERGVRAALGEGLLEDARRALAAGDTAAAHDRALRARAHFEEQGAFERCAQVDLLAARTAEALAQAGAFPDGGDEALRAALAAAVPVALALAAVRADFATGHARARWDALSRAAADLAFRLAWSTGDQGLLFELVEVFCAGAPLAATGAPGPADPVSVLFPAPAAHAPGLRVGAVPRVEVSPGRFALQEYAAAAEARYRRPVSSAGRVAPVAGSDRSYPEPVPTVLVRLADADGLYMSWRWTAGAQGFGTGYAPGPDTDAVLAELAAALPGPEGVADALARGALADPAAEPALSARLAEVLWPAELTGQIRAVARGLGLRPLVRVQPSPRTGRVPWELLVTDPDGTRLLDLADVALAAPAALTAGPRPEPAPGGPAVLVLDPRVPGFRADSALGSVLGRPGTDPDALALVDAHRAADDMVPRVAAPREALRRTDQDRRWLGSALRAGARRLLYVGHATSAPVREGQSEDTLLHLCCTADAEGRAEPVRGHRPLSAKDLLLGVPGGRPGHEEWPSPARVALIACDSGADTRFAEPFGPASALLRNGADLVTAARWALPTNAALHRFGRVPATERPLTGLVAAVDAAHDAPAPVRALADWQRTRLDRWRATGDPAAAPLLWAALATATAGPR</sequence>
<dbReference type="EMBL" id="FQZK01000004">
    <property type="protein sequence ID" value="SHJ20164.1"/>
    <property type="molecule type" value="Genomic_DNA"/>
</dbReference>
<reference evidence="1 2" key="1">
    <citation type="submission" date="2016-11" db="EMBL/GenBank/DDBJ databases">
        <authorList>
            <person name="Jaros S."/>
            <person name="Januszkiewicz K."/>
            <person name="Wedrychowicz H."/>
        </authorList>
    </citation>
    <scope>NUCLEOTIDE SEQUENCE [LARGE SCALE GENOMIC DNA]</scope>
    <source>
        <strain evidence="1 2">CGMCC 4.5723</strain>
    </source>
</reference>
<dbReference type="InterPro" id="IPR011990">
    <property type="entry name" value="TPR-like_helical_dom_sf"/>
</dbReference>
<dbReference type="RefSeq" id="WP_218619515.1">
    <property type="nucleotide sequence ID" value="NZ_FQZK01000004.1"/>
</dbReference>
<dbReference type="Proteomes" id="UP000184452">
    <property type="component" value="Unassembled WGS sequence"/>
</dbReference>
<protein>
    <recommendedName>
        <fullName evidence="3">CHAT domain-containing protein</fullName>
    </recommendedName>
</protein>
<proteinExistence type="predicted"/>
<accession>A0A1M6HDC6</accession>
<name>A0A1M6HDC6_9ACTN</name>
<gene>
    <name evidence="1" type="ORF">SAMN05421803_104139</name>
</gene>
<evidence type="ECO:0008006" key="3">
    <source>
        <dbReference type="Google" id="ProtNLM"/>
    </source>
</evidence>
<dbReference type="STRING" id="758803.SAMN05421803_104139"/>
<dbReference type="SUPFAM" id="SSF48452">
    <property type="entry name" value="TPR-like"/>
    <property type="match status" value="2"/>
</dbReference>
<keyword evidence="2" id="KW-1185">Reference proteome</keyword>
<evidence type="ECO:0000313" key="1">
    <source>
        <dbReference type="EMBL" id="SHJ20164.1"/>
    </source>
</evidence>